<dbReference type="SMART" id="SM00849">
    <property type="entry name" value="Lactamase_B"/>
    <property type="match status" value="1"/>
</dbReference>
<dbReference type="InterPro" id="IPR001279">
    <property type="entry name" value="Metallo-B-lactamas"/>
</dbReference>
<evidence type="ECO:0000313" key="2">
    <source>
        <dbReference type="EMBL" id="GGN52021.1"/>
    </source>
</evidence>
<gene>
    <name evidence="2" type="primary">yqjP</name>
    <name evidence="2" type="ORF">GCM10007971_07160</name>
</gene>
<dbReference type="AlphaFoldDB" id="A0A917XSJ9"/>
<dbReference type="InterPro" id="IPR050662">
    <property type="entry name" value="Sec-metab_biosynth-thioest"/>
</dbReference>
<dbReference type="PANTHER" id="PTHR23131:SF4">
    <property type="entry name" value="METALLO-BETA-LACTAMASE SUPERFAMILY POTEIN"/>
    <property type="match status" value="1"/>
</dbReference>
<feature type="domain" description="Metallo-beta-lactamase" evidence="1">
    <location>
        <begin position="18"/>
        <end position="231"/>
    </location>
</feature>
<organism evidence="2 3">
    <name type="scientific">Oceanobacillus indicireducens</name>
    <dbReference type="NCBI Taxonomy" id="1004261"/>
    <lineage>
        <taxon>Bacteria</taxon>
        <taxon>Bacillati</taxon>
        <taxon>Bacillota</taxon>
        <taxon>Bacilli</taxon>
        <taxon>Bacillales</taxon>
        <taxon>Bacillaceae</taxon>
        <taxon>Oceanobacillus</taxon>
    </lineage>
</organism>
<dbReference type="InterPro" id="IPR036866">
    <property type="entry name" value="RibonucZ/Hydroxyglut_hydro"/>
</dbReference>
<name>A0A917XSJ9_9BACI</name>
<evidence type="ECO:0000313" key="3">
    <source>
        <dbReference type="Proteomes" id="UP000624041"/>
    </source>
</evidence>
<keyword evidence="3" id="KW-1185">Reference proteome</keyword>
<proteinExistence type="predicted"/>
<sequence>MVQRIEKIELPTNFPIGPVNVYLVFGVKLTLIDAGIKTEQAWNELLDSLKSLGLTLQEIEQIVLTHHHNDHMGLLEWILEKNPVPVYAHKDTETYLADQAYMKWSGAFFEKLFYEFGLSKDGAKKWAYRKRDRDLLAGLKIEKGLQEGDSVPGLPGWEVIETQGHSQDHISLYHAKEQILICGDHIIDDIHVGIFLDAPHPGEQRAKPLLQYVENLKKCLKLPIKITYSGHGPDIYDLSRFIYTQFERTENRARRVKNVLAKGEATGLDIVKEMYPDRYKKGLITFVFEITSVLDLLIDRDEIFVKKKDGVYVYSLI</sequence>
<comment type="caution">
    <text evidence="2">The sequence shown here is derived from an EMBL/GenBank/DDBJ whole genome shotgun (WGS) entry which is preliminary data.</text>
</comment>
<dbReference type="Gene3D" id="3.60.15.10">
    <property type="entry name" value="Ribonuclease Z/Hydroxyacylglutathione hydrolase-like"/>
    <property type="match status" value="1"/>
</dbReference>
<reference evidence="2" key="1">
    <citation type="journal article" date="2014" name="Int. J. Syst. Evol. Microbiol.">
        <title>Complete genome sequence of Corynebacterium casei LMG S-19264T (=DSM 44701T), isolated from a smear-ripened cheese.</title>
        <authorList>
            <consortium name="US DOE Joint Genome Institute (JGI-PGF)"/>
            <person name="Walter F."/>
            <person name="Albersmeier A."/>
            <person name="Kalinowski J."/>
            <person name="Ruckert C."/>
        </authorList>
    </citation>
    <scope>NUCLEOTIDE SEQUENCE</scope>
    <source>
        <strain evidence="2">JCM 17251</strain>
    </source>
</reference>
<reference evidence="2" key="2">
    <citation type="submission" date="2020-09" db="EMBL/GenBank/DDBJ databases">
        <authorList>
            <person name="Sun Q."/>
            <person name="Ohkuma M."/>
        </authorList>
    </citation>
    <scope>NUCLEOTIDE SEQUENCE</scope>
    <source>
        <strain evidence="2">JCM 17251</strain>
    </source>
</reference>
<accession>A0A917XSJ9</accession>
<dbReference type="PANTHER" id="PTHR23131">
    <property type="entry name" value="ENDORIBONUCLEASE LACTB2"/>
    <property type="match status" value="1"/>
</dbReference>
<dbReference type="EMBL" id="BMOS01000003">
    <property type="protein sequence ID" value="GGN52021.1"/>
    <property type="molecule type" value="Genomic_DNA"/>
</dbReference>
<dbReference type="Proteomes" id="UP000624041">
    <property type="component" value="Unassembled WGS sequence"/>
</dbReference>
<dbReference type="Pfam" id="PF00753">
    <property type="entry name" value="Lactamase_B"/>
    <property type="match status" value="1"/>
</dbReference>
<dbReference type="SUPFAM" id="SSF56281">
    <property type="entry name" value="Metallo-hydrolase/oxidoreductase"/>
    <property type="match status" value="1"/>
</dbReference>
<dbReference type="RefSeq" id="WP_188856050.1">
    <property type="nucleotide sequence ID" value="NZ_BMOS01000003.1"/>
</dbReference>
<protein>
    <submittedName>
        <fullName evidence="2">Metallo-hydrolase YqjP</fullName>
    </submittedName>
</protein>
<evidence type="ECO:0000259" key="1">
    <source>
        <dbReference type="SMART" id="SM00849"/>
    </source>
</evidence>